<feature type="signal peptide" evidence="3">
    <location>
        <begin position="1"/>
        <end position="24"/>
    </location>
</feature>
<evidence type="ECO:0000313" key="5">
    <source>
        <dbReference type="Proteomes" id="UP000584867"/>
    </source>
</evidence>
<evidence type="ECO:0000256" key="3">
    <source>
        <dbReference type="SAM" id="SignalP"/>
    </source>
</evidence>
<keyword evidence="2" id="KW-1133">Transmembrane helix</keyword>
<organism evidence="4 5">
    <name type="scientific">Granulicella mallensis</name>
    <dbReference type="NCBI Taxonomy" id="940614"/>
    <lineage>
        <taxon>Bacteria</taxon>
        <taxon>Pseudomonadati</taxon>
        <taxon>Acidobacteriota</taxon>
        <taxon>Terriglobia</taxon>
        <taxon>Terriglobales</taxon>
        <taxon>Acidobacteriaceae</taxon>
        <taxon>Granulicella</taxon>
    </lineage>
</organism>
<gene>
    <name evidence="4" type="ORF">HDF15_003194</name>
</gene>
<comment type="caution">
    <text evidence="4">The sequence shown here is derived from an EMBL/GenBank/DDBJ whole genome shotgun (WGS) entry which is preliminary data.</text>
</comment>
<feature type="region of interest" description="Disordered" evidence="1">
    <location>
        <begin position="29"/>
        <end position="57"/>
    </location>
</feature>
<proteinExistence type="predicted"/>
<dbReference type="EMBL" id="JACHIO010000013">
    <property type="protein sequence ID" value="MBB5064832.1"/>
    <property type="molecule type" value="Genomic_DNA"/>
</dbReference>
<keyword evidence="3" id="KW-0732">Signal</keyword>
<name>A0A7W8EAH9_9BACT</name>
<accession>A0A7W8EAH9</accession>
<evidence type="ECO:0000256" key="1">
    <source>
        <dbReference type="SAM" id="MobiDB-lite"/>
    </source>
</evidence>
<sequence length="261" mass="27607">MKNALRSIAAVLSFATLFNQFAHAARMQNSTAAPDTTAQSAPIEQSSPIPPPPGSTVPVQQIVSAHTVFLTNSGSDPNFPIDPTTSYNDVSTALQAWGRFQLVNSPEQADLIFQLRGVAPITDVTGGRGGVYSITSPAFQLTLVDPKTNVALWTITSPVNLAGGGQVLERWTSLSITNLISRIKVLSNEPLSDVEAANLTTAPPDHRRRTFLILGGVILGAGLVGAVVIHHEFENSLSSQKASQDQFCQAHNIPLSMCAGG</sequence>
<protein>
    <submittedName>
        <fullName evidence="4">Uncharacterized protein</fullName>
    </submittedName>
</protein>
<keyword evidence="2" id="KW-0472">Membrane</keyword>
<evidence type="ECO:0000256" key="2">
    <source>
        <dbReference type="SAM" id="Phobius"/>
    </source>
</evidence>
<dbReference type="RefSeq" id="WP_184257058.1">
    <property type="nucleotide sequence ID" value="NZ_JACHIO010000013.1"/>
</dbReference>
<keyword evidence="2" id="KW-0812">Transmembrane</keyword>
<evidence type="ECO:0000313" key="4">
    <source>
        <dbReference type="EMBL" id="MBB5064832.1"/>
    </source>
</evidence>
<dbReference type="Proteomes" id="UP000584867">
    <property type="component" value="Unassembled WGS sequence"/>
</dbReference>
<reference evidence="4 5" key="1">
    <citation type="submission" date="2020-08" db="EMBL/GenBank/DDBJ databases">
        <title>Genomic Encyclopedia of Type Strains, Phase IV (KMG-V): Genome sequencing to study the core and pangenomes of soil and plant-associated prokaryotes.</title>
        <authorList>
            <person name="Whitman W."/>
        </authorList>
    </citation>
    <scope>NUCLEOTIDE SEQUENCE [LARGE SCALE GENOMIC DNA]</scope>
    <source>
        <strain evidence="4 5">X5P3</strain>
    </source>
</reference>
<feature type="transmembrane region" description="Helical" evidence="2">
    <location>
        <begin position="211"/>
        <end position="229"/>
    </location>
</feature>
<feature type="compositionally biased region" description="Polar residues" evidence="1">
    <location>
        <begin position="29"/>
        <end position="38"/>
    </location>
</feature>
<dbReference type="AlphaFoldDB" id="A0A7W8EAH9"/>
<feature type="chain" id="PRO_5031562510" evidence="3">
    <location>
        <begin position="25"/>
        <end position="261"/>
    </location>
</feature>